<comment type="caution">
    <text evidence="1">The sequence shown here is derived from an EMBL/GenBank/DDBJ whole genome shotgun (WGS) entry which is preliminary data.</text>
</comment>
<dbReference type="Pfam" id="PF05573">
    <property type="entry name" value="NosL"/>
    <property type="match status" value="1"/>
</dbReference>
<dbReference type="InterPro" id="IPR008719">
    <property type="entry name" value="N2O_reductase_NosL"/>
</dbReference>
<gene>
    <name evidence="1" type="ORF">E7Z59_02065</name>
</gene>
<dbReference type="Proteomes" id="UP000305939">
    <property type="component" value="Unassembled WGS sequence"/>
</dbReference>
<dbReference type="EMBL" id="SSMC01000001">
    <property type="protein sequence ID" value="THD69139.1"/>
    <property type="molecule type" value="Genomic_DNA"/>
</dbReference>
<dbReference type="PANTHER" id="PTHR41247">
    <property type="entry name" value="HTH-TYPE TRANSCRIPTIONAL REPRESSOR YCNK"/>
    <property type="match status" value="1"/>
</dbReference>
<dbReference type="AlphaFoldDB" id="A0A4S3M374"/>
<keyword evidence="2" id="KW-1185">Reference proteome</keyword>
<reference evidence="1 2" key="1">
    <citation type="submission" date="2019-04" db="EMBL/GenBank/DDBJ databases">
        <title>Draft genome sequence of Robertkochia marina CC-AMO-30D.</title>
        <authorList>
            <person name="Hameed A."/>
            <person name="Lin S.-Y."/>
            <person name="Shahina M."/>
            <person name="Lai W.-A."/>
            <person name="Young C.-C."/>
        </authorList>
    </citation>
    <scope>NUCLEOTIDE SEQUENCE [LARGE SCALE GENOMIC DNA]</scope>
    <source>
        <strain evidence="1 2">CC-AMO-30D</strain>
    </source>
</reference>
<dbReference type="PANTHER" id="PTHR41247:SF1">
    <property type="entry name" value="HTH-TYPE TRANSCRIPTIONAL REPRESSOR YCNK"/>
    <property type="match status" value="1"/>
</dbReference>
<organism evidence="1 2">
    <name type="scientific">Robertkochia marina</name>
    <dbReference type="NCBI Taxonomy" id="1227945"/>
    <lineage>
        <taxon>Bacteria</taxon>
        <taxon>Pseudomonadati</taxon>
        <taxon>Bacteroidota</taxon>
        <taxon>Flavobacteriia</taxon>
        <taxon>Flavobacteriales</taxon>
        <taxon>Flavobacteriaceae</taxon>
        <taxon>Robertkochia</taxon>
    </lineage>
</organism>
<evidence type="ECO:0008006" key="3">
    <source>
        <dbReference type="Google" id="ProtNLM"/>
    </source>
</evidence>
<sequence length="158" mass="17724">MSGLRIAYSFLSIAMLFVLWGCSRGEPRPINYGSDGCHYCKMTIVDKIHGAELITGKGKIYTFDALECLIHYLKESELKDGDQYLTNVYEAPESLVGVEHSVFLISENMPSPMGANLTAFQSAEKAKELQEKKQGTLFSWEELLEKQLHPVGPEPKSY</sequence>
<accession>A0A4S3M374</accession>
<name>A0A4S3M374_9FLAO</name>
<protein>
    <recommendedName>
        <fullName evidence="3">Copper chaperone NosL</fullName>
    </recommendedName>
</protein>
<dbReference type="RefSeq" id="WP_136334629.1">
    <property type="nucleotide sequence ID" value="NZ_QXMP01000001.1"/>
</dbReference>
<proteinExistence type="predicted"/>
<evidence type="ECO:0000313" key="1">
    <source>
        <dbReference type="EMBL" id="THD69139.1"/>
    </source>
</evidence>
<dbReference type="SUPFAM" id="SSF160387">
    <property type="entry name" value="NosL/MerB-like"/>
    <property type="match status" value="1"/>
</dbReference>
<dbReference type="OrthoDB" id="9792749at2"/>
<evidence type="ECO:0000313" key="2">
    <source>
        <dbReference type="Proteomes" id="UP000305939"/>
    </source>
</evidence>